<organism evidence="2 3">
    <name type="scientific">Kwoniella dejecticola CBS 10117</name>
    <dbReference type="NCBI Taxonomy" id="1296121"/>
    <lineage>
        <taxon>Eukaryota</taxon>
        <taxon>Fungi</taxon>
        <taxon>Dikarya</taxon>
        <taxon>Basidiomycota</taxon>
        <taxon>Agaricomycotina</taxon>
        <taxon>Tremellomycetes</taxon>
        <taxon>Tremellales</taxon>
        <taxon>Cryptococcaceae</taxon>
        <taxon>Kwoniella</taxon>
    </lineage>
</organism>
<proteinExistence type="predicted"/>
<evidence type="ECO:0000313" key="3">
    <source>
        <dbReference type="Proteomes" id="UP000078595"/>
    </source>
</evidence>
<dbReference type="SUPFAM" id="SSF51695">
    <property type="entry name" value="PLC-like phosphodiesterases"/>
    <property type="match status" value="1"/>
</dbReference>
<dbReference type="EMBL" id="CP144531">
    <property type="protein sequence ID" value="WWC59303.1"/>
    <property type="molecule type" value="Genomic_DNA"/>
</dbReference>
<dbReference type="KEGG" id="kdj:28965709"/>
<feature type="domain" description="GP-PDE" evidence="1">
    <location>
        <begin position="34"/>
        <end position="167"/>
    </location>
</feature>
<evidence type="ECO:0000313" key="2">
    <source>
        <dbReference type="EMBL" id="WWC59303.1"/>
    </source>
</evidence>
<reference evidence="2" key="2">
    <citation type="submission" date="2024-02" db="EMBL/GenBank/DDBJ databases">
        <title>Comparative genomics of Cryptococcus and Kwoniella reveals pathogenesis evolution and contrasting modes of karyotype evolution via chromosome fusion or intercentromeric recombination.</title>
        <authorList>
            <person name="Coelho M.A."/>
            <person name="David-Palma M."/>
            <person name="Shea T."/>
            <person name="Bowers K."/>
            <person name="McGinley-Smith S."/>
            <person name="Mohammad A.W."/>
            <person name="Gnirke A."/>
            <person name="Yurkov A.M."/>
            <person name="Nowrousian M."/>
            <person name="Sun S."/>
            <person name="Cuomo C.A."/>
            <person name="Heitman J."/>
        </authorList>
    </citation>
    <scope>NUCLEOTIDE SEQUENCE</scope>
    <source>
        <strain evidence="2">CBS 10117</strain>
    </source>
</reference>
<dbReference type="RefSeq" id="XP_065824501.1">
    <property type="nucleotide sequence ID" value="XM_065968429.1"/>
</dbReference>
<dbReference type="Pfam" id="PF03009">
    <property type="entry name" value="GDPD"/>
    <property type="match status" value="1"/>
</dbReference>
<evidence type="ECO:0000259" key="1">
    <source>
        <dbReference type="PROSITE" id="PS51704"/>
    </source>
</evidence>
<dbReference type="PROSITE" id="PS51704">
    <property type="entry name" value="GP_PDE"/>
    <property type="match status" value="1"/>
</dbReference>
<accession>A0AAJ8MFG0</accession>
<gene>
    <name evidence="2" type="ORF">I303_101854</name>
</gene>
<sequence>MTKSCERANGAQPAGKRDVRQFIEKIKYPQKGDFLLSAHRGVRWAGIPENSRSSIKKAVEQNVICVELDIRLTSDNVPVLFHDPTLGRVTNIAEHIGRTDIYSPFTGKGYSPLIEETPWKGCIEHLKLKEEHGQICDEGVLDFASMLDYIEQEQLDIVIFMDIKCKKAMPILYESMKDRKNAAGVPAVEWCVWKVFVHMYGLPEELERETWWQNAKQISNPPFIPVYEPEPTRQVEDPLKTIKAWSRHPNVIALEIGLRGPGGYMQNLLDYATSAECPIKSIGFFAALGDLWPYDDKEIQFDLGDFNTPWNLEDQFSHHLFKISNPPQTHDALMVAGDSPDGHDYRADLALYKKLGFTWTITDRGEELRNKGLITL</sequence>
<protein>
    <recommendedName>
        <fullName evidence="1">GP-PDE domain-containing protein</fullName>
    </recommendedName>
</protein>
<dbReference type="InterPro" id="IPR017946">
    <property type="entry name" value="PLC-like_Pdiesterase_TIM-brl"/>
</dbReference>
<dbReference type="GeneID" id="28965709"/>
<dbReference type="AlphaFoldDB" id="A0AAJ8MFG0"/>
<dbReference type="PANTHER" id="PTHR43805:SF1">
    <property type="entry name" value="GP-PDE DOMAIN-CONTAINING PROTEIN"/>
    <property type="match status" value="1"/>
</dbReference>
<dbReference type="Proteomes" id="UP000078595">
    <property type="component" value="Chromosome 2"/>
</dbReference>
<keyword evidence="3" id="KW-1185">Reference proteome</keyword>
<dbReference type="GO" id="GO:0008081">
    <property type="term" value="F:phosphoric diester hydrolase activity"/>
    <property type="evidence" value="ECO:0007669"/>
    <property type="project" value="InterPro"/>
</dbReference>
<dbReference type="GO" id="GO:0006629">
    <property type="term" value="P:lipid metabolic process"/>
    <property type="evidence" value="ECO:0007669"/>
    <property type="project" value="InterPro"/>
</dbReference>
<dbReference type="PANTHER" id="PTHR43805">
    <property type="entry name" value="GLYCEROPHOSPHORYL DIESTER PHOSPHODIESTERASE"/>
    <property type="match status" value="1"/>
</dbReference>
<name>A0AAJ8MFG0_9TREE</name>
<reference evidence="2" key="1">
    <citation type="submission" date="2013-07" db="EMBL/GenBank/DDBJ databases">
        <authorList>
            <consortium name="The Broad Institute Genome Sequencing Platform"/>
            <person name="Cuomo C."/>
            <person name="Litvintseva A."/>
            <person name="Chen Y."/>
            <person name="Heitman J."/>
            <person name="Sun S."/>
            <person name="Springer D."/>
            <person name="Dromer F."/>
            <person name="Young S.K."/>
            <person name="Zeng Q."/>
            <person name="Gargeya S."/>
            <person name="Fitzgerald M."/>
            <person name="Abouelleil A."/>
            <person name="Alvarado L."/>
            <person name="Berlin A.M."/>
            <person name="Chapman S.B."/>
            <person name="Dewar J."/>
            <person name="Goldberg J."/>
            <person name="Griggs A."/>
            <person name="Gujja S."/>
            <person name="Hansen M."/>
            <person name="Howarth C."/>
            <person name="Imamovic A."/>
            <person name="Larimer J."/>
            <person name="McCowan C."/>
            <person name="Murphy C."/>
            <person name="Pearson M."/>
            <person name="Priest M."/>
            <person name="Roberts A."/>
            <person name="Saif S."/>
            <person name="Shea T."/>
            <person name="Sykes S."/>
            <person name="Wortman J."/>
            <person name="Nusbaum C."/>
            <person name="Birren B."/>
        </authorList>
    </citation>
    <scope>NUCLEOTIDE SEQUENCE</scope>
    <source>
        <strain evidence="2">CBS 10117</strain>
    </source>
</reference>
<dbReference type="InterPro" id="IPR030395">
    <property type="entry name" value="GP_PDE_dom"/>
</dbReference>
<dbReference type="Gene3D" id="3.20.20.190">
    <property type="entry name" value="Phosphatidylinositol (PI) phosphodiesterase"/>
    <property type="match status" value="1"/>
</dbReference>